<feature type="binding site" evidence="15">
    <location>
        <position position="863"/>
    </location>
    <ligand>
        <name>Mg(2+)</name>
        <dbReference type="ChEBI" id="CHEBI:18420"/>
    </ligand>
</feature>
<evidence type="ECO:0000313" key="20">
    <source>
        <dbReference type="Proteomes" id="UP000794436"/>
    </source>
</evidence>
<comment type="catalytic activity">
    <reaction evidence="12 16">
        <text>ATP + H2O + phospholipidSide 1 = ADP + phosphate + phospholipidSide 2.</text>
        <dbReference type="EC" id="7.6.2.1"/>
    </reaction>
</comment>
<dbReference type="FunFam" id="3.40.50.1000:FF:000080">
    <property type="entry name" value="Phospholipid-transporting ATPase"/>
    <property type="match status" value="1"/>
</dbReference>
<feature type="binding site" evidence="14">
    <location>
        <position position="733"/>
    </location>
    <ligand>
        <name>ATP</name>
        <dbReference type="ChEBI" id="CHEBI:30616"/>
    </ligand>
</feature>
<dbReference type="Gene3D" id="3.40.50.1000">
    <property type="entry name" value="HAD superfamily/HAD-like"/>
    <property type="match status" value="1"/>
</dbReference>
<feature type="binding site" evidence="14">
    <location>
        <position position="862"/>
    </location>
    <ligand>
        <name>ATP</name>
        <dbReference type="ChEBI" id="CHEBI:30616"/>
    </ligand>
</feature>
<dbReference type="SFLD" id="SFLDF00027">
    <property type="entry name" value="p-type_atpase"/>
    <property type="match status" value="1"/>
</dbReference>
<keyword evidence="9 16" id="KW-1278">Translocase</keyword>
<dbReference type="SUPFAM" id="SSF81653">
    <property type="entry name" value="Calcium ATPase, transduction domain A"/>
    <property type="match status" value="1"/>
</dbReference>
<dbReference type="GO" id="GO:0000287">
    <property type="term" value="F:magnesium ion binding"/>
    <property type="evidence" value="ECO:0007669"/>
    <property type="project" value="UniProtKB-UniRule"/>
</dbReference>
<dbReference type="GO" id="GO:0016887">
    <property type="term" value="F:ATP hydrolysis activity"/>
    <property type="evidence" value="ECO:0007669"/>
    <property type="project" value="InterPro"/>
</dbReference>
<feature type="binding site" evidence="14">
    <location>
        <position position="646"/>
    </location>
    <ligand>
        <name>ATP</name>
        <dbReference type="ChEBI" id="CHEBI:30616"/>
    </ligand>
</feature>
<dbReference type="InterPro" id="IPR032630">
    <property type="entry name" value="P_typ_ATPase_c"/>
</dbReference>
<dbReference type="GO" id="GO:0140326">
    <property type="term" value="F:ATPase-coupled intramembrane lipid transporter activity"/>
    <property type="evidence" value="ECO:0007669"/>
    <property type="project" value="UniProtKB-EC"/>
</dbReference>
<feature type="binding site" evidence="14">
    <location>
        <position position="734"/>
    </location>
    <ligand>
        <name>ATP</name>
        <dbReference type="ChEBI" id="CHEBI:30616"/>
    </ligand>
</feature>
<dbReference type="InterPro" id="IPR023299">
    <property type="entry name" value="ATPase_P-typ_cyto_dom_N"/>
</dbReference>
<evidence type="ECO:0000256" key="3">
    <source>
        <dbReference type="ARBA" id="ARBA00022448"/>
    </source>
</evidence>
<dbReference type="GO" id="GO:0005524">
    <property type="term" value="F:ATP binding"/>
    <property type="evidence" value="ECO:0007669"/>
    <property type="project" value="UniProtKB-UniRule"/>
</dbReference>
<protein>
    <recommendedName>
        <fullName evidence="16">Phospholipid-transporting ATPase</fullName>
        <ecNumber evidence="16">7.6.2.1</ecNumber>
    </recommendedName>
</protein>
<keyword evidence="4 16" id="KW-0812">Transmembrane</keyword>
<feature type="binding site" evidence="14">
    <location>
        <position position="610"/>
    </location>
    <ligand>
        <name>ATP</name>
        <dbReference type="ChEBI" id="CHEBI:30616"/>
    </ligand>
</feature>
<dbReference type="NCBIfam" id="TIGR01652">
    <property type="entry name" value="ATPase-Plipid"/>
    <property type="match status" value="1"/>
</dbReference>
<dbReference type="Pfam" id="PF16212">
    <property type="entry name" value="PhoLip_ATPase_C"/>
    <property type="match status" value="1"/>
</dbReference>
<feature type="binding site" evidence="14">
    <location>
        <position position="863"/>
    </location>
    <ligand>
        <name>ATP</name>
        <dbReference type="ChEBI" id="CHEBI:30616"/>
    </ligand>
</feature>
<feature type="transmembrane region" description="Helical" evidence="16">
    <location>
        <begin position="916"/>
        <end position="937"/>
    </location>
</feature>
<dbReference type="SUPFAM" id="SSF81660">
    <property type="entry name" value="Metal cation-transporting ATPase, ATP-binding domain N"/>
    <property type="match status" value="1"/>
</dbReference>
<evidence type="ECO:0000256" key="15">
    <source>
        <dbReference type="PIRSR" id="PIRSR606539-3"/>
    </source>
</evidence>
<feature type="transmembrane region" description="Helical" evidence="16">
    <location>
        <begin position="1061"/>
        <end position="1083"/>
    </location>
</feature>
<feature type="transmembrane region" description="Helical" evidence="16">
    <location>
        <begin position="307"/>
        <end position="330"/>
    </location>
</feature>
<evidence type="ECO:0000256" key="8">
    <source>
        <dbReference type="ARBA" id="ARBA00022842"/>
    </source>
</evidence>
<feature type="binding site" evidence="14">
    <location>
        <position position="587"/>
    </location>
    <ligand>
        <name>ATP</name>
        <dbReference type="ChEBI" id="CHEBI:30616"/>
    </ligand>
</feature>
<feature type="binding site" evidence="14">
    <location>
        <position position="428"/>
    </location>
    <ligand>
        <name>ATP</name>
        <dbReference type="ChEBI" id="CHEBI:30616"/>
    </ligand>
</feature>
<keyword evidence="11 16" id="KW-0472">Membrane</keyword>
<feature type="domain" description="P-type ATPase N-terminal" evidence="17">
    <location>
        <begin position="37"/>
        <end position="96"/>
    </location>
</feature>
<evidence type="ECO:0000256" key="10">
    <source>
        <dbReference type="ARBA" id="ARBA00022989"/>
    </source>
</evidence>
<dbReference type="PRINTS" id="PR00119">
    <property type="entry name" value="CATATPASE"/>
</dbReference>
<evidence type="ECO:0000256" key="13">
    <source>
        <dbReference type="PIRSR" id="PIRSR606539-1"/>
    </source>
</evidence>
<feature type="binding site" evidence="15">
    <location>
        <position position="426"/>
    </location>
    <ligand>
        <name>Mg(2+)</name>
        <dbReference type="ChEBI" id="CHEBI:18420"/>
    </ligand>
</feature>
<comment type="caution">
    <text evidence="19">The sequence shown here is derived from an EMBL/GenBank/DDBJ whole genome shotgun (WGS) entry which is preliminary data.</text>
</comment>
<feature type="active site" description="4-aspartylphosphate intermediate" evidence="13">
    <location>
        <position position="426"/>
    </location>
</feature>
<dbReference type="GO" id="GO:0045332">
    <property type="term" value="P:phospholipid translocation"/>
    <property type="evidence" value="ECO:0007669"/>
    <property type="project" value="TreeGrafter"/>
</dbReference>
<evidence type="ECO:0000259" key="17">
    <source>
        <dbReference type="Pfam" id="PF16209"/>
    </source>
</evidence>
<dbReference type="OrthoDB" id="377733at2759"/>
<feature type="binding site" evidence="15">
    <location>
        <position position="859"/>
    </location>
    <ligand>
        <name>Mg(2+)</name>
        <dbReference type="ChEBI" id="CHEBI:18420"/>
    </ligand>
</feature>
<keyword evidence="7 14" id="KW-0067">ATP-binding</keyword>
<feature type="binding site" evidence="14">
    <location>
        <position position="735"/>
    </location>
    <ligand>
        <name>ATP</name>
        <dbReference type="ChEBI" id="CHEBI:30616"/>
    </ligand>
</feature>
<dbReference type="PANTHER" id="PTHR24092:SF180">
    <property type="entry name" value="PHOSPHOLIPID-TRANSPORTING ATPASE DNF1-RELATED"/>
    <property type="match status" value="1"/>
</dbReference>
<dbReference type="Gene3D" id="3.40.1110.10">
    <property type="entry name" value="Calcium-transporting ATPase, cytoplasmic domain N"/>
    <property type="match status" value="1"/>
</dbReference>
<feature type="transmembrane region" description="Helical" evidence="16">
    <location>
        <begin position="75"/>
        <end position="93"/>
    </location>
</feature>
<feature type="binding site" evidence="14">
    <location>
        <position position="838"/>
    </location>
    <ligand>
        <name>ATP</name>
        <dbReference type="ChEBI" id="CHEBI:30616"/>
    </ligand>
</feature>
<dbReference type="InterPro" id="IPR032631">
    <property type="entry name" value="P-type_ATPase_N"/>
</dbReference>
<feature type="transmembrane region" description="Helical" evidence="16">
    <location>
        <begin position="99"/>
        <end position="118"/>
    </location>
</feature>
<dbReference type="Pfam" id="PF13246">
    <property type="entry name" value="Cation_ATPase"/>
    <property type="match status" value="1"/>
</dbReference>
<feature type="transmembrane region" description="Helical" evidence="16">
    <location>
        <begin position="354"/>
        <end position="383"/>
    </location>
</feature>
<dbReference type="InterPro" id="IPR001757">
    <property type="entry name" value="P_typ_ATPase"/>
</dbReference>
<dbReference type="SFLD" id="SFLDS00003">
    <property type="entry name" value="Haloacid_Dehalogenase"/>
    <property type="match status" value="1"/>
</dbReference>
<evidence type="ECO:0000313" key="19">
    <source>
        <dbReference type="EMBL" id="TMW63660.1"/>
    </source>
</evidence>
<feature type="transmembrane region" description="Helical" evidence="16">
    <location>
        <begin position="1103"/>
        <end position="1120"/>
    </location>
</feature>
<dbReference type="InterPro" id="IPR036412">
    <property type="entry name" value="HAD-like_sf"/>
</dbReference>
<feature type="binding site" evidence="14">
    <location>
        <position position="426"/>
    </location>
    <ligand>
        <name>ATP</name>
        <dbReference type="ChEBI" id="CHEBI:30616"/>
    </ligand>
</feature>
<dbReference type="InterPro" id="IPR023298">
    <property type="entry name" value="ATPase_P-typ_TM_dom_sf"/>
</dbReference>
<evidence type="ECO:0000256" key="14">
    <source>
        <dbReference type="PIRSR" id="PIRSR606539-2"/>
    </source>
</evidence>
<evidence type="ECO:0000256" key="5">
    <source>
        <dbReference type="ARBA" id="ARBA00022723"/>
    </source>
</evidence>
<dbReference type="InterPro" id="IPR044492">
    <property type="entry name" value="P_typ_ATPase_HD_dom"/>
</dbReference>
<dbReference type="EC" id="7.6.2.1" evidence="16"/>
<keyword evidence="20" id="KW-1185">Reference proteome</keyword>
<evidence type="ECO:0000256" key="2">
    <source>
        <dbReference type="ARBA" id="ARBA00008109"/>
    </source>
</evidence>
<reference evidence="19" key="1">
    <citation type="submission" date="2019-03" db="EMBL/GenBank/DDBJ databases">
        <title>Long read genome sequence of the mycoparasitic Pythium oligandrum ATCC 38472 isolated from sugarbeet rhizosphere.</title>
        <authorList>
            <person name="Gaulin E."/>
        </authorList>
    </citation>
    <scope>NUCLEOTIDE SEQUENCE</scope>
    <source>
        <strain evidence="19">ATCC 38472_TT</strain>
    </source>
</reference>
<keyword evidence="6 14" id="KW-0547">Nucleotide-binding</keyword>
<dbReference type="Gene3D" id="2.70.150.10">
    <property type="entry name" value="Calcium-transporting ATPase, cytoplasmic transduction domain A"/>
    <property type="match status" value="1"/>
</dbReference>
<comment type="subcellular location">
    <subcellularLocation>
        <location evidence="1">Endomembrane system</location>
        <topology evidence="1">Multi-pass membrane protein</topology>
    </subcellularLocation>
    <subcellularLocation>
        <location evidence="16">Membrane</location>
        <topology evidence="16">Multi-pass membrane protein</topology>
    </subcellularLocation>
</comment>
<accession>A0A8K1FH93</accession>
<dbReference type="PANTHER" id="PTHR24092">
    <property type="entry name" value="PROBABLE PHOSPHOLIPID-TRANSPORTING ATPASE"/>
    <property type="match status" value="1"/>
</dbReference>
<dbReference type="Proteomes" id="UP000794436">
    <property type="component" value="Unassembled WGS sequence"/>
</dbReference>
<dbReference type="SUPFAM" id="SSF81665">
    <property type="entry name" value="Calcium ATPase, transmembrane domain M"/>
    <property type="match status" value="1"/>
</dbReference>
<comment type="similarity">
    <text evidence="2 16">Belongs to the cation transport ATPase (P-type) (TC 3.A.3) family. Type IV subfamily.</text>
</comment>
<dbReference type="GO" id="GO:0012505">
    <property type="term" value="C:endomembrane system"/>
    <property type="evidence" value="ECO:0007669"/>
    <property type="project" value="UniProtKB-SubCell"/>
</dbReference>
<dbReference type="EMBL" id="SPLM01000072">
    <property type="protein sequence ID" value="TMW63660.1"/>
    <property type="molecule type" value="Genomic_DNA"/>
</dbReference>
<evidence type="ECO:0000259" key="18">
    <source>
        <dbReference type="Pfam" id="PF16212"/>
    </source>
</evidence>
<feature type="binding site" evidence="15">
    <location>
        <position position="428"/>
    </location>
    <ligand>
        <name>Mg(2+)</name>
        <dbReference type="ChEBI" id="CHEBI:18420"/>
    </ligand>
</feature>
<dbReference type="InterPro" id="IPR023214">
    <property type="entry name" value="HAD_sf"/>
</dbReference>
<keyword evidence="10 16" id="KW-1133">Transmembrane helix</keyword>
<keyword evidence="5 15" id="KW-0479">Metal-binding</keyword>
<dbReference type="SFLD" id="SFLDG00002">
    <property type="entry name" value="C1.7:_P-type_atpase_like"/>
    <property type="match status" value="1"/>
</dbReference>
<dbReference type="NCBIfam" id="TIGR01494">
    <property type="entry name" value="ATPase_P-type"/>
    <property type="match status" value="1"/>
</dbReference>
<dbReference type="SUPFAM" id="SSF56784">
    <property type="entry name" value="HAD-like"/>
    <property type="match status" value="1"/>
</dbReference>
<dbReference type="GO" id="GO:0005886">
    <property type="term" value="C:plasma membrane"/>
    <property type="evidence" value="ECO:0007669"/>
    <property type="project" value="TreeGrafter"/>
</dbReference>
<keyword evidence="3" id="KW-0813">Transport</keyword>
<comment type="cofactor">
    <cofactor evidence="15">
        <name>Mg(2+)</name>
        <dbReference type="ChEBI" id="CHEBI:18420"/>
    </cofactor>
</comment>
<evidence type="ECO:0000256" key="1">
    <source>
        <dbReference type="ARBA" id="ARBA00004127"/>
    </source>
</evidence>
<feature type="binding site" evidence="14">
    <location>
        <position position="427"/>
    </location>
    <ligand>
        <name>ATP</name>
        <dbReference type="ChEBI" id="CHEBI:30616"/>
    </ligand>
</feature>
<evidence type="ECO:0000256" key="4">
    <source>
        <dbReference type="ARBA" id="ARBA00022692"/>
    </source>
</evidence>
<dbReference type="PROSITE" id="PS00154">
    <property type="entry name" value="ATPASE_E1_E2"/>
    <property type="match status" value="1"/>
</dbReference>
<dbReference type="InterPro" id="IPR018303">
    <property type="entry name" value="ATPase_P-typ_P_site"/>
</dbReference>
<evidence type="ECO:0000256" key="11">
    <source>
        <dbReference type="ARBA" id="ARBA00023136"/>
    </source>
</evidence>
<evidence type="ECO:0000256" key="6">
    <source>
        <dbReference type="ARBA" id="ARBA00022741"/>
    </source>
</evidence>
<dbReference type="InterPro" id="IPR008250">
    <property type="entry name" value="ATPase_P-typ_transduc_dom_A_sf"/>
</dbReference>
<dbReference type="Pfam" id="PF16209">
    <property type="entry name" value="PhoLip_ATPase_N"/>
    <property type="match status" value="1"/>
</dbReference>
<feature type="domain" description="P-type ATPase C-terminal" evidence="18">
    <location>
        <begin position="885"/>
        <end position="1131"/>
    </location>
</feature>
<keyword evidence="8 15" id="KW-0460">Magnesium</keyword>
<feature type="binding site" evidence="14">
    <location>
        <position position="544"/>
    </location>
    <ligand>
        <name>ATP</name>
        <dbReference type="ChEBI" id="CHEBI:30616"/>
    </ligand>
</feature>
<proteinExistence type="inferred from homology"/>
<evidence type="ECO:0000256" key="9">
    <source>
        <dbReference type="ARBA" id="ARBA00022967"/>
    </source>
</evidence>
<evidence type="ECO:0000256" key="7">
    <source>
        <dbReference type="ARBA" id="ARBA00022840"/>
    </source>
</evidence>
<feature type="binding site" evidence="14">
    <location>
        <position position="832"/>
    </location>
    <ligand>
        <name>ATP</name>
        <dbReference type="ChEBI" id="CHEBI:30616"/>
    </ligand>
</feature>
<name>A0A8K1FH93_PYTOL</name>
<evidence type="ECO:0000256" key="12">
    <source>
        <dbReference type="ARBA" id="ARBA00034036"/>
    </source>
</evidence>
<gene>
    <name evidence="19" type="ORF">Poli38472_002601</name>
</gene>
<organism evidence="19 20">
    <name type="scientific">Pythium oligandrum</name>
    <name type="common">Mycoparasitic fungus</name>
    <dbReference type="NCBI Taxonomy" id="41045"/>
    <lineage>
        <taxon>Eukaryota</taxon>
        <taxon>Sar</taxon>
        <taxon>Stramenopiles</taxon>
        <taxon>Oomycota</taxon>
        <taxon>Peronosporomycetes</taxon>
        <taxon>Pythiales</taxon>
        <taxon>Pythiaceae</taxon>
        <taxon>Pythium</taxon>
    </lineage>
</organism>
<evidence type="ECO:0000256" key="16">
    <source>
        <dbReference type="RuleBase" id="RU362033"/>
    </source>
</evidence>
<sequence length="1411" mass="158201">MAFSPTMSRVSEAGSSVVGSVVGGVAPILSETGSRVVYVNNPGKNLGFCDNKVITAKYTKLNFLPRFMYARLSQVANFYFLLVGAGQIIPAISSTQGLPYQWMVLLIVLSVDAVFAAIEDNARHHADKKMNARTTRVFDANEPSCFREIIWRDVSVGSILKVCNYEAVPADLLLLAVSEPDAEAPVGICFVETKSLDGETNLKVRQALSCTFSQLSDPRSLGHLPGRVIFEQPNHDVNNFSGRFEPHQGHTIPIDLKNIALRGSVIRNTPYAYGLVLNTGKDTKIMQSSSETPMKTSKILMIVNRGIGILMAALLVLCVLGSVLCSVWVAQNYSRARYLMLDDLSGTAPFRNDIIGWVIYLGYYWILIASFVPITLYVTIAIVKSYQTFFLNRDIHMYDEPSDTPALVRNADLNDDLGQVTHIFSDKTGTLTANVMDFRKMSIHGVSYGRGTTEIGREAHRRLGKDISTSDILADNMPYDKVVENVYFVDPQDEFRRDSNHQTNPVQALWIEAFLVHLAVCHSVVLEQGEDKLGLRFSASSPDELALVSGAKFLGYEFVARKNGSVSIKMPGSSKEVVYELLEMIEFTSTRKRMSVVVRTPDKRILLLTKGADSVIFPRLHPDNCDQAIVDVTTQHLERYASEGLRTLVIAQKEIPDDAFMEWSREYKAALSDLEQVQRQKLGEPNQIEELEESLEMGLELLGATAIEDRLQDQVTSTIADLARAGIKIWILTGDKEETAINIGFACQLLNNDMERLVINPDTYPTSSKLYDLLFYRCKELRAIRKDGASESARQQSIIIDGRSLAMVFSHRVLCDLFLEVSQYCAAVICCRVSPKQKAQVVRLYKTNIPGCRSLSIGDGANDVGMIQEAHIGIGISGHEGMQAVNSSDFAIAQFRFLKRLLLVHGHWNYRRMSKLALYVVYKNIILYCACFVLGTLSGGSGTLFYNNMWINGYNVFWTSLPIAIVGVLEQEVPAHLAYNFPGLYYAGAQGEQFSLKIFAEWIAEALYEGSVCALVPALLVSTVDSQGHSFSKDVCGAMSYSAMIVVGWAKLALNIVTWNYATGFVFAFSFIFWFFSAFVISAYLPTLVGDVAFPYTYRLPEFYLVIYLSILLCLGRDFLYKAYKREMYPEYYHILQEHHKCMTPEEDARWSPPNLRYHLFEADLSLPKPEFELLEQLASQASPATRGTKTDRQKAYTGFAFSTQILEDRFINPLRELVLPVTQVVDAIGRKFATRSPREGDEPSFEDKIKALPMEEQAVYEIQRFQIFSGWGSSLPGHLFITDPPRFTNADMSDGAWTFDLNDWIVDNRFGGSDQWQYATKFKDYLRDPQMARNLSVKERRRLRKKLNKLVGRSVRRRRWVRKEKVIAEMAASAGNDMAFDPPLEVTAGDLPAGPAAEALVHLPPPPQTI</sequence>
<dbReference type="InterPro" id="IPR006539">
    <property type="entry name" value="P-type_ATPase_IV"/>
</dbReference>